<dbReference type="Gene3D" id="3.40.140.10">
    <property type="entry name" value="Cytidine Deaminase, domain 2"/>
    <property type="match status" value="1"/>
</dbReference>
<dbReference type="InterPro" id="IPR016193">
    <property type="entry name" value="Cytidine_deaminase-like"/>
</dbReference>
<protein>
    <recommendedName>
        <fullName evidence="1">CMP/dCMP-type deaminase domain-containing protein</fullName>
    </recommendedName>
</protein>
<proteinExistence type="predicted"/>
<evidence type="ECO:0000313" key="3">
    <source>
        <dbReference type="Proteomes" id="UP000053890"/>
    </source>
</evidence>
<name>A0A194S4S4_RHOGW</name>
<dbReference type="AlphaFoldDB" id="A0A194S4S4"/>
<dbReference type="EMBL" id="KQ474078">
    <property type="protein sequence ID" value="KPV75587.1"/>
    <property type="molecule type" value="Genomic_DNA"/>
</dbReference>
<dbReference type="GO" id="GO:0003824">
    <property type="term" value="F:catalytic activity"/>
    <property type="evidence" value="ECO:0007669"/>
    <property type="project" value="InterPro"/>
</dbReference>
<dbReference type="InterPro" id="IPR002125">
    <property type="entry name" value="CMP_dCMP_dom"/>
</dbReference>
<dbReference type="GO" id="GO:0006139">
    <property type="term" value="P:nucleobase-containing compound metabolic process"/>
    <property type="evidence" value="ECO:0007669"/>
    <property type="project" value="UniProtKB-ARBA"/>
</dbReference>
<dbReference type="STRING" id="578459.A0A194S4S4"/>
<organism evidence="2 3">
    <name type="scientific">Rhodotorula graminis (strain WP1)</name>
    <dbReference type="NCBI Taxonomy" id="578459"/>
    <lineage>
        <taxon>Eukaryota</taxon>
        <taxon>Fungi</taxon>
        <taxon>Dikarya</taxon>
        <taxon>Basidiomycota</taxon>
        <taxon>Pucciniomycotina</taxon>
        <taxon>Microbotryomycetes</taxon>
        <taxon>Sporidiobolales</taxon>
        <taxon>Sporidiobolaceae</taxon>
        <taxon>Rhodotorula</taxon>
    </lineage>
</organism>
<evidence type="ECO:0000313" key="2">
    <source>
        <dbReference type="EMBL" id="KPV75587.1"/>
    </source>
</evidence>
<dbReference type="SUPFAM" id="SSF53927">
    <property type="entry name" value="Cytidine deaminase-like"/>
    <property type="match status" value="1"/>
</dbReference>
<accession>A0A194S4S4</accession>
<dbReference type="OMA" id="EINCIQQ"/>
<dbReference type="OrthoDB" id="9980836at2759"/>
<keyword evidence="3" id="KW-1185">Reference proteome</keyword>
<dbReference type="RefSeq" id="XP_018271636.1">
    <property type="nucleotide sequence ID" value="XM_018413354.1"/>
</dbReference>
<dbReference type="GeneID" id="28973803"/>
<feature type="domain" description="CMP/dCMP-type deaminase" evidence="1">
    <location>
        <begin position="34"/>
        <end position="115"/>
    </location>
</feature>
<dbReference type="Proteomes" id="UP000053890">
    <property type="component" value="Unassembled WGS sequence"/>
</dbReference>
<evidence type="ECO:0000259" key="1">
    <source>
        <dbReference type="Pfam" id="PF00383"/>
    </source>
</evidence>
<reference evidence="2 3" key="1">
    <citation type="journal article" date="2015" name="Front. Microbiol.">
        <title>Genome sequence of the plant growth promoting endophytic yeast Rhodotorula graminis WP1.</title>
        <authorList>
            <person name="Firrincieli A."/>
            <person name="Otillar R."/>
            <person name="Salamov A."/>
            <person name="Schmutz J."/>
            <person name="Khan Z."/>
            <person name="Redman R.S."/>
            <person name="Fleck N.D."/>
            <person name="Lindquist E."/>
            <person name="Grigoriev I.V."/>
            <person name="Doty S.L."/>
        </authorList>
    </citation>
    <scope>NUCLEOTIDE SEQUENCE [LARGE SCALE GENOMIC DNA]</scope>
    <source>
        <strain evidence="2 3">WP1</strain>
    </source>
</reference>
<sequence>MAATLPEPAVLLRAFLRVMLDEIVPKTRANVASGSKVFGASVHHKSPQLEVVTVGTNTETESPLLHGEIQTIQQFYKIPRAERPEAKDTVFFCTHEPCSLCLSGITWGGWNTFFYLFSYEDTRDAFDIPHDIKILEEVFRVPSTCAHESPSDLASRPLYNRTNAFFTSASCAELLAQVPDDSPDKPELEALWSEVRKVYGELSGTYQSQKGDKGIPMA</sequence>
<dbReference type="Pfam" id="PF00383">
    <property type="entry name" value="dCMP_cyt_deam_1"/>
    <property type="match status" value="1"/>
</dbReference>
<gene>
    <name evidence="2" type="ORF">RHOBADRAFT_36454</name>
</gene>